<evidence type="ECO:0000313" key="7">
    <source>
        <dbReference type="EMBL" id="WAR12422.1"/>
    </source>
</evidence>
<dbReference type="PANTHER" id="PTHR11963">
    <property type="entry name" value="LEUCINE AMINOPEPTIDASE-RELATED"/>
    <property type="match status" value="1"/>
</dbReference>
<dbReference type="SUPFAM" id="SSF53187">
    <property type="entry name" value="Zn-dependent exopeptidases"/>
    <property type="match status" value="1"/>
</dbReference>
<feature type="domain" description="Probable aminopeptidase NPEPL1 N-terminal" evidence="6">
    <location>
        <begin position="2"/>
        <end position="70"/>
    </location>
</feature>
<feature type="domain" description="Cytosol aminopeptidase" evidence="5">
    <location>
        <begin position="261"/>
        <end position="361"/>
    </location>
</feature>
<dbReference type="Gene3D" id="3.40.630.10">
    <property type="entry name" value="Zn peptidases"/>
    <property type="match status" value="2"/>
</dbReference>
<evidence type="ECO:0000256" key="4">
    <source>
        <dbReference type="ARBA" id="ARBA00022801"/>
    </source>
</evidence>
<dbReference type="Proteomes" id="UP001164746">
    <property type="component" value="Chromosome 8"/>
</dbReference>
<feature type="domain" description="Cytosol aminopeptidase" evidence="5">
    <location>
        <begin position="109"/>
        <end position="233"/>
    </location>
</feature>
<gene>
    <name evidence="7" type="ORF">MAR_026602</name>
</gene>
<dbReference type="Pfam" id="PF18295">
    <property type="entry name" value="Pdase_M17_N2"/>
    <property type="match status" value="1"/>
</dbReference>
<proteinExistence type="inferred from homology"/>
<protein>
    <submittedName>
        <fullName evidence="7">PEPL1-like protein</fullName>
    </submittedName>
</protein>
<keyword evidence="4" id="KW-0378">Hydrolase</keyword>
<evidence type="ECO:0000259" key="6">
    <source>
        <dbReference type="Pfam" id="PF18295"/>
    </source>
</evidence>
<evidence type="ECO:0000259" key="5">
    <source>
        <dbReference type="Pfam" id="PF00883"/>
    </source>
</evidence>
<accession>A0ABY7ET99</accession>
<evidence type="ECO:0000256" key="2">
    <source>
        <dbReference type="ARBA" id="ARBA00022438"/>
    </source>
</evidence>
<keyword evidence="8" id="KW-1185">Reference proteome</keyword>
<evidence type="ECO:0000256" key="3">
    <source>
        <dbReference type="ARBA" id="ARBA00022670"/>
    </source>
</evidence>
<keyword evidence="2" id="KW-0031">Aminopeptidase</keyword>
<evidence type="ECO:0000256" key="1">
    <source>
        <dbReference type="ARBA" id="ARBA00009528"/>
    </source>
</evidence>
<organism evidence="7 8">
    <name type="scientific">Mya arenaria</name>
    <name type="common">Soft-shell clam</name>
    <dbReference type="NCBI Taxonomy" id="6604"/>
    <lineage>
        <taxon>Eukaryota</taxon>
        <taxon>Metazoa</taxon>
        <taxon>Spiralia</taxon>
        <taxon>Lophotrochozoa</taxon>
        <taxon>Mollusca</taxon>
        <taxon>Bivalvia</taxon>
        <taxon>Autobranchia</taxon>
        <taxon>Heteroconchia</taxon>
        <taxon>Euheterodonta</taxon>
        <taxon>Imparidentia</taxon>
        <taxon>Neoheterodontei</taxon>
        <taxon>Myida</taxon>
        <taxon>Myoidea</taxon>
        <taxon>Myidae</taxon>
        <taxon>Mya</taxon>
    </lineage>
</organism>
<dbReference type="EMBL" id="CP111019">
    <property type="protein sequence ID" value="WAR12422.1"/>
    <property type="molecule type" value="Genomic_DNA"/>
</dbReference>
<sequence length="408" mass="43773">MWLNNATVASLPIKCSRHNTPSRSHSLYKLVKSCYAGGDEFVVVVCEKRDIFALTGAMARTLPLFNAKSTAPSIGRTVTVEFLLVGEDNKPLSNSDLSCLEALAHGVRLTAKIVDMPCADMHTDTFIEEVRAVGKDLGIVPRVIQGEECLDMGLGGIYNVGKAAEHAPALCYLSHTPDGAQKTVAWVGKGIVFDTGGLCIKSKVGMCTMKTDCGGAAAMLGAFYLAVKMRTCTSYSAWLRMLSGRKPSALMISLHFTQESKYHAGLVANNEDWEQACVKAGQVSGDLVHPVPYSPELHFPEFSSTVADMKNSVADRGNAQVSCAGLFIGSHLGFDFPGVWLHVDMAAPAHIGDRATGYGPALLNILFGAKSSNPLLQGLAPPGVIWERECMEVEDDVPSLKKVKLQPE</sequence>
<keyword evidence="3" id="KW-0645">Protease</keyword>
<dbReference type="Gene3D" id="3.40.50.10590">
    <property type="entry name" value="Zn-dependent exopeptidases"/>
    <property type="match status" value="1"/>
</dbReference>
<dbReference type="PANTHER" id="PTHR11963:SF4">
    <property type="entry name" value="AMINOPEPTIDASE NPEPL1-RELATED"/>
    <property type="match status" value="1"/>
</dbReference>
<reference evidence="7" key="1">
    <citation type="submission" date="2022-11" db="EMBL/GenBank/DDBJ databases">
        <title>Centuries of genome instability and evolution in soft-shell clam transmissible cancer (bioRxiv).</title>
        <authorList>
            <person name="Hart S.F.M."/>
            <person name="Yonemitsu M.A."/>
            <person name="Giersch R.M."/>
            <person name="Beal B.F."/>
            <person name="Arriagada G."/>
            <person name="Davis B.W."/>
            <person name="Ostrander E.A."/>
            <person name="Goff S.P."/>
            <person name="Metzger M.J."/>
        </authorList>
    </citation>
    <scope>NUCLEOTIDE SEQUENCE</scope>
    <source>
        <strain evidence="7">MELC-2E11</strain>
        <tissue evidence="7">Siphon/mantle</tissue>
    </source>
</reference>
<dbReference type="PRINTS" id="PR00481">
    <property type="entry name" value="LAMNOPPTDASE"/>
</dbReference>
<dbReference type="InterPro" id="IPR041417">
    <property type="entry name" value="NPEPL1_N"/>
</dbReference>
<dbReference type="InterPro" id="IPR000819">
    <property type="entry name" value="Peptidase_M17_C"/>
</dbReference>
<dbReference type="Pfam" id="PF00883">
    <property type="entry name" value="Peptidase_M17"/>
    <property type="match status" value="2"/>
</dbReference>
<name>A0ABY7ET99_MYAAR</name>
<evidence type="ECO:0000313" key="8">
    <source>
        <dbReference type="Proteomes" id="UP001164746"/>
    </source>
</evidence>
<dbReference type="InterPro" id="IPR011356">
    <property type="entry name" value="Leucine_aapep/pepB"/>
</dbReference>
<comment type="similarity">
    <text evidence="1">Belongs to the peptidase M17 family.</text>
</comment>